<dbReference type="eggNOG" id="ENOG5033G0J">
    <property type="taxonomic scope" value="Bacteria"/>
</dbReference>
<dbReference type="EMBL" id="CP003563">
    <property type="protein sequence ID" value="AFL53022.1"/>
    <property type="molecule type" value="Genomic_DNA"/>
</dbReference>
<evidence type="ECO:0000313" key="3">
    <source>
        <dbReference type="Proteomes" id="UP000006180"/>
    </source>
</evidence>
<name>I3XAW6_SINF2</name>
<evidence type="ECO:0000256" key="1">
    <source>
        <dbReference type="SAM" id="MobiDB-lite"/>
    </source>
</evidence>
<dbReference type="PATRIC" id="fig|1185652.3.peg.4651"/>
<evidence type="ECO:0000313" key="2">
    <source>
        <dbReference type="EMBL" id="AFL53022.1"/>
    </source>
</evidence>
<feature type="region of interest" description="Disordered" evidence="1">
    <location>
        <begin position="40"/>
        <end position="64"/>
    </location>
</feature>
<feature type="compositionally biased region" description="Basic and acidic residues" evidence="1">
    <location>
        <begin position="40"/>
        <end position="50"/>
    </location>
</feature>
<accession>I3XAW6</accession>
<organism evidence="2 3">
    <name type="scientific">Sinorhizobium fredii (strain USDA 257)</name>
    <dbReference type="NCBI Taxonomy" id="1185652"/>
    <lineage>
        <taxon>Bacteria</taxon>
        <taxon>Pseudomonadati</taxon>
        <taxon>Pseudomonadota</taxon>
        <taxon>Alphaproteobacteria</taxon>
        <taxon>Hyphomicrobiales</taxon>
        <taxon>Rhizobiaceae</taxon>
        <taxon>Sinorhizobium/Ensifer group</taxon>
        <taxon>Sinorhizobium</taxon>
    </lineage>
</organism>
<sequence length="64" mass="6644">MAAFANQCPTTMAAIDAAMPNASLSEADKAKVMELRQKGEQLHQSGDHAGSEAALGEAKKMLGI</sequence>
<protein>
    <submittedName>
        <fullName evidence="2">Uncharacterized protein</fullName>
    </submittedName>
</protein>
<dbReference type="STRING" id="1185652.USDA257_c44840"/>
<proteinExistence type="predicted"/>
<dbReference type="KEGG" id="sfd:USDA257_c44840"/>
<gene>
    <name evidence="2" type="ORF">USDA257_c44840</name>
</gene>
<dbReference type="HOGENOM" id="CLU_171663_0_0_5"/>
<reference evidence="2 3" key="1">
    <citation type="journal article" date="2012" name="J. Bacteriol.">
        <title>Complete genome sequence of the broad-host-range strain Sinorhizobium fredii USDA257.</title>
        <authorList>
            <person name="Schuldes J."/>
            <person name="Rodriguez Orbegoso M."/>
            <person name="Schmeisser C."/>
            <person name="Krishnan H.B."/>
            <person name="Daniel R."/>
            <person name="Streit W.R."/>
        </authorList>
    </citation>
    <scope>NUCLEOTIDE SEQUENCE [LARGE SCALE GENOMIC DNA]</scope>
    <source>
        <strain evidence="2 3">USDA 257</strain>
    </source>
</reference>
<dbReference type="Proteomes" id="UP000006180">
    <property type="component" value="Chromosome"/>
</dbReference>
<dbReference type="AlphaFoldDB" id="I3XAW6"/>